<dbReference type="Pfam" id="PF13630">
    <property type="entry name" value="SdpI"/>
    <property type="match status" value="1"/>
</dbReference>
<dbReference type="RefSeq" id="WP_167156209.1">
    <property type="nucleotide sequence ID" value="NZ_JAANOW010000001.1"/>
</dbReference>
<comment type="caution">
    <text evidence="2">The sequence shown here is derived from an EMBL/GenBank/DDBJ whole genome shotgun (WGS) entry which is preliminary data.</text>
</comment>
<keyword evidence="3" id="KW-1185">Reference proteome</keyword>
<keyword evidence="1" id="KW-0472">Membrane</keyword>
<dbReference type="AlphaFoldDB" id="A0A7X5TWA2"/>
<dbReference type="InterPro" id="IPR025962">
    <property type="entry name" value="SdpI/YhfL"/>
</dbReference>
<evidence type="ECO:0000313" key="3">
    <source>
        <dbReference type="Proteomes" id="UP000547444"/>
    </source>
</evidence>
<feature type="transmembrane region" description="Helical" evidence="1">
    <location>
        <begin position="6"/>
        <end position="31"/>
    </location>
</feature>
<name>A0A7X5TWA2_9MYCO</name>
<gene>
    <name evidence="2" type="ORF">FHU31_000865</name>
</gene>
<keyword evidence="1" id="KW-1133">Transmembrane helix</keyword>
<feature type="transmembrane region" description="Helical" evidence="1">
    <location>
        <begin position="71"/>
        <end position="91"/>
    </location>
</feature>
<evidence type="ECO:0000313" key="2">
    <source>
        <dbReference type="EMBL" id="NIH93909.1"/>
    </source>
</evidence>
<dbReference type="Proteomes" id="UP000547444">
    <property type="component" value="Unassembled WGS sequence"/>
</dbReference>
<keyword evidence="1" id="KW-0812">Transmembrane</keyword>
<accession>A0A7X5TWA2</accession>
<organism evidence="2 3">
    <name type="scientific">Mycolicibacterium fluoranthenivorans</name>
    <dbReference type="NCBI Taxonomy" id="258505"/>
    <lineage>
        <taxon>Bacteria</taxon>
        <taxon>Bacillati</taxon>
        <taxon>Actinomycetota</taxon>
        <taxon>Actinomycetes</taxon>
        <taxon>Mycobacteriales</taxon>
        <taxon>Mycobacteriaceae</taxon>
        <taxon>Mycolicibacterium</taxon>
    </lineage>
</organism>
<sequence length="129" mass="13561">MVPEHSAMLIVAVVLVITHLGLAVLMATVTARAAAGRLPRNQWVGIRTPATMRGEAAWIAGHRAARRLTPLYVLNSAAASAVLVLGVLRGWSVGHEILVGILAFVTFTVISVYAVIIAGRAARSTGDDQ</sequence>
<dbReference type="EMBL" id="JAANOW010000001">
    <property type="protein sequence ID" value="NIH93909.1"/>
    <property type="molecule type" value="Genomic_DNA"/>
</dbReference>
<proteinExistence type="predicted"/>
<evidence type="ECO:0000256" key="1">
    <source>
        <dbReference type="SAM" id="Phobius"/>
    </source>
</evidence>
<keyword evidence="2" id="KW-0830">Ubiquinone</keyword>
<reference evidence="2 3" key="1">
    <citation type="submission" date="2020-03" db="EMBL/GenBank/DDBJ databases">
        <title>Sequencing the genomes of 1000 actinobacteria strains.</title>
        <authorList>
            <person name="Klenk H.-P."/>
        </authorList>
    </citation>
    <scope>NUCLEOTIDE SEQUENCE [LARGE SCALE GENOMIC DNA]</scope>
    <source>
        <strain evidence="2 3">DSM 44556</strain>
    </source>
</reference>
<protein>
    <submittedName>
        <fullName evidence="2">NADH:ubiquinone oxidoreductase subunit H</fullName>
    </submittedName>
</protein>
<feature type="transmembrane region" description="Helical" evidence="1">
    <location>
        <begin position="97"/>
        <end position="119"/>
    </location>
</feature>